<name>A0A1I7STR2_BURXY</name>
<feature type="transmembrane region" description="Helical" evidence="5">
    <location>
        <begin position="385"/>
        <end position="406"/>
    </location>
</feature>
<keyword evidence="3 6" id="KW-0732">Signal</keyword>
<keyword evidence="5" id="KW-0472">Membrane</keyword>
<dbReference type="Proteomes" id="UP000095284">
    <property type="component" value="Unplaced"/>
</dbReference>
<evidence type="ECO:0000256" key="5">
    <source>
        <dbReference type="SAM" id="Phobius"/>
    </source>
</evidence>
<accession>A0A1I7STR2</accession>
<sequence>MKTLTIISIFGLTFAFSQYVYEYSHASFNPLNRVKRDFLDSEWTEKLPEDISVEPDSSTNHTYYKMHIYSNRTDLMSQYYIDVKKWLNSSVPGLNGTENHEHLDGAYRKAAGANIGFEFPFYGHEMDNLTVATGGFCYVGDQTHSWLAATQYIAPLMANFDTTAPNSVIMYATNSSRMVITWESVRLRDNPKAGNWTFQVSLFKNGDIWFVYKDIPIPVTLISDNNHPCKLGISDAYLFTHQYGDKAPIQTKKVIHEYHRIVVPPEKVVNNTIIVLEALPTCLQFKTCSDCSSGKLTNFNCSWCAPKQSHIEPFCSDFAGLHRRRQHWVEGDCARTPAPDQCSPRSTTMEPSTEPSVTAPAVDIEEFHQKQTGVETRKSGGFGRILFAVFILFLISACGWIVYAFYNPHTPSGQLLIKYRPSKWQIPSSHVRYSASVHM</sequence>
<dbReference type="AlphaFoldDB" id="A0A1I7STR2"/>
<evidence type="ECO:0000313" key="7">
    <source>
        <dbReference type="Proteomes" id="UP000095284"/>
    </source>
</evidence>
<protein>
    <submittedName>
        <fullName evidence="8">Plexin domain-containing protein 2</fullName>
    </submittedName>
</protein>
<feature type="chain" id="PRO_5012995194" evidence="6">
    <location>
        <begin position="16"/>
        <end position="439"/>
    </location>
</feature>
<dbReference type="PANTHER" id="PTHR13055">
    <property type="entry name" value="TUMOR ENDOTHELIAL MARKER 7 RELATED"/>
    <property type="match status" value="1"/>
</dbReference>
<dbReference type="GO" id="GO:0016020">
    <property type="term" value="C:membrane"/>
    <property type="evidence" value="ECO:0007669"/>
    <property type="project" value="UniProtKB-SubCell"/>
</dbReference>
<comment type="subcellular location">
    <subcellularLocation>
        <location evidence="1">Membrane</location>
        <topology evidence="1">Single-pass type I membrane protein</topology>
    </subcellularLocation>
</comment>
<keyword evidence="4 5" id="KW-1133">Transmembrane helix</keyword>
<evidence type="ECO:0000313" key="8">
    <source>
        <dbReference type="WBParaSite" id="BXY_1643200.1"/>
    </source>
</evidence>
<keyword evidence="2 5" id="KW-0812">Transmembrane</keyword>
<dbReference type="WBParaSite" id="BXY_1643200.1">
    <property type="protein sequence ID" value="BXY_1643200.1"/>
    <property type="gene ID" value="BXY_1643200"/>
</dbReference>
<organism evidence="7 8">
    <name type="scientific">Bursaphelenchus xylophilus</name>
    <name type="common">Pinewood nematode worm</name>
    <name type="synonym">Aphelenchoides xylophilus</name>
    <dbReference type="NCBI Taxonomy" id="6326"/>
    <lineage>
        <taxon>Eukaryota</taxon>
        <taxon>Metazoa</taxon>
        <taxon>Ecdysozoa</taxon>
        <taxon>Nematoda</taxon>
        <taxon>Chromadorea</taxon>
        <taxon>Rhabditida</taxon>
        <taxon>Tylenchina</taxon>
        <taxon>Tylenchomorpha</taxon>
        <taxon>Aphelenchoidea</taxon>
        <taxon>Aphelenchoididae</taxon>
        <taxon>Bursaphelenchus</taxon>
    </lineage>
</organism>
<proteinExistence type="predicted"/>
<dbReference type="InterPro" id="IPR031152">
    <property type="entry name" value="PLXDC"/>
</dbReference>
<evidence type="ECO:0000256" key="1">
    <source>
        <dbReference type="ARBA" id="ARBA00004479"/>
    </source>
</evidence>
<evidence type="ECO:0000256" key="3">
    <source>
        <dbReference type="ARBA" id="ARBA00022729"/>
    </source>
</evidence>
<evidence type="ECO:0000256" key="4">
    <source>
        <dbReference type="ARBA" id="ARBA00022989"/>
    </source>
</evidence>
<dbReference type="PANTHER" id="PTHR13055:SF12">
    <property type="entry name" value="LD40707P"/>
    <property type="match status" value="1"/>
</dbReference>
<evidence type="ECO:0000256" key="6">
    <source>
        <dbReference type="SAM" id="SignalP"/>
    </source>
</evidence>
<evidence type="ECO:0000256" key="2">
    <source>
        <dbReference type="ARBA" id="ARBA00022692"/>
    </source>
</evidence>
<dbReference type="eggNOG" id="KOG3848">
    <property type="taxonomic scope" value="Eukaryota"/>
</dbReference>
<feature type="signal peptide" evidence="6">
    <location>
        <begin position="1"/>
        <end position="15"/>
    </location>
</feature>
<reference evidence="8" key="1">
    <citation type="submission" date="2016-11" db="UniProtKB">
        <authorList>
            <consortium name="WormBaseParasite"/>
        </authorList>
    </citation>
    <scope>IDENTIFICATION</scope>
</reference>